<dbReference type="Proteomes" id="UP000070612">
    <property type="component" value="Unassembled WGS sequence"/>
</dbReference>
<dbReference type="PATRIC" id="fig|59750.3.peg.6097"/>
<reference evidence="1 2" key="1">
    <citation type="submission" date="2015-07" db="EMBL/GenBank/DDBJ databases">
        <title>A draft genome sequence of Mycobacterium wolinskyi.</title>
        <authorList>
            <person name="de Man T.J."/>
            <person name="Perry K.A."/>
            <person name="Coulliette A.D."/>
            <person name="Jensen B."/>
            <person name="Toney N.C."/>
            <person name="Limbago B.M."/>
            <person name="Noble-Wang J."/>
        </authorList>
    </citation>
    <scope>NUCLEOTIDE SEQUENCE [LARGE SCALE GENOMIC DNA]</scope>
    <source>
        <strain evidence="1 2">CDC_01</strain>
    </source>
</reference>
<dbReference type="EMBL" id="LGTW01000005">
    <property type="protein sequence ID" value="KWX24356.1"/>
    <property type="molecule type" value="Genomic_DNA"/>
</dbReference>
<dbReference type="AlphaFoldDB" id="A0A132PPT3"/>
<comment type="caution">
    <text evidence="1">The sequence shown here is derived from an EMBL/GenBank/DDBJ whole genome shotgun (WGS) entry which is preliminary data.</text>
</comment>
<proteinExistence type="predicted"/>
<gene>
    <name evidence="1" type="ORF">AFM11_10300</name>
</gene>
<name>A0A132PPT3_9MYCO</name>
<protein>
    <submittedName>
        <fullName evidence="1">Uncharacterized protein</fullName>
    </submittedName>
</protein>
<evidence type="ECO:0000313" key="1">
    <source>
        <dbReference type="EMBL" id="KWX24356.1"/>
    </source>
</evidence>
<organism evidence="1 2">
    <name type="scientific">Mycolicibacterium wolinskyi</name>
    <dbReference type="NCBI Taxonomy" id="59750"/>
    <lineage>
        <taxon>Bacteria</taxon>
        <taxon>Bacillati</taxon>
        <taxon>Actinomycetota</taxon>
        <taxon>Actinomycetes</taxon>
        <taxon>Mycobacteriales</taxon>
        <taxon>Mycobacteriaceae</taxon>
        <taxon>Mycolicibacterium</taxon>
    </lineage>
</organism>
<accession>A0A132PPT3</accession>
<dbReference type="RefSeq" id="WP_067847553.1">
    <property type="nucleotide sequence ID" value="NZ_LGTW01000005.1"/>
</dbReference>
<evidence type="ECO:0000313" key="2">
    <source>
        <dbReference type="Proteomes" id="UP000070612"/>
    </source>
</evidence>
<sequence>MANELEVNVDGLRIAAAASEIDAATIAPATTYRNTSVRPSSVGISAIEAAVASVRRRQIRRISGQAIDLREGADSYDSADEVGADAITKTV</sequence>
<keyword evidence="2" id="KW-1185">Reference proteome</keyword>